<keyword evidence="4" id="KW-0560">Oxidoreductase</keyword>
<dbReference type="GO" id="GO:0005737">
    <property type="term" value="C:cytoplasm"/>
    <property type="evidence" value="ECO:0007669"/>
    <property type="project" value="TreeGrafter"/>
</dbReference>
<reference evidence="11 12" key="1">
    <citation type="submission" date="2016-10" db="EMBL/GenBank/DDBJ databases">
        <authorList>
            <person name="de Groot N.N."/>
        </authorList>
    </citation>
    <scope>NUCLEOTIDE SEQUENCE [LARGE SCALE GENOMIC DNA]</scope>
    <source>
        <strain evidence="11 12">IBRC-M10015</strain>
    </source>
</reference>
<protein>
    <recommendedName>
        <fullName evidence="1">thioredoxin-dependent peroxiredoxin</fullName>
        <ecNumber evidence="1">1.11.1.24</ecNumber>
    </recommendedName>
    <alternativeName>
        <fullName evidence="7">Thioredoxin peroxidase</fullName>
    </alternativeName>
</protein>
<dbReference type="EC" id="1.11.1.24" evidence="1"/>
<evidence type="ECO:0000256" key="1">
    <source>
        <dbReference type="ARBA" id="ARBA00013017"/>
    </source>
</evidence>
<dbReference type="GO" id="GO:0045454">
    <property type="term" value="P:cell redox homeostasis"/>
    <property type="evidence" value="ECO:0007669"/>
    <property type="project" value="TreeGrafter"/>
</dbReference>
<dbReference type="SUPFAM" id="SSF52833">
    <property type="entry name" value="Thioredoxin-like"/>
    <property type="match status" value="1"/>
</dbReference>
<keyword evidence="3" id="KW-0049">Antioxidant</keyword>
<evidence type="ECO:0000256" key="6">
    <source>
        <dbReference type="ARBA" id="ARBA00023284"/>
    </source>
</evidence>
<evidence type="ECO:0000256" key="7">
    <source>
        <dbReference type="ARBA" id="ARBA00032824"/>
    </source>
</evidence>
<evidence type="ECO:0000313" key="11">
    <source>
        <dbReference type="EMBL" id="SDJ34343.1"/>
    </source>
</evidence>
<dbReference type="Gene3D" id="3.40.30.10">
    <property type="entry name" value="Glutaredoxin"/>
    <property type="match status" value="1"/>
</dbReference>
<evidence type="ECO:0000256" key="2">
    <source>
        <dbReference type="ARBA" id="ARBA00022559"/>
    </source>
</evidence>
<accession>A0A1G8SYQ7</accession>
<dbReference type="OrthoDB" id="165617at2157"/>
<dbReference type="PROSITE" id="PS51352">
    <property type="entry name" value="THIOREDOXIN_2"/>
    <property type="match status" value="1"/>
</dbReference>
<keyword evidence="2" id="KW-0575">Peroxidase</keyword>
<dbReference type="Proteomes" id="UP000198856">
    <property type="component" value="Unassembled WGS sequence"/>
</dbReference>
<sequence length="172" mass="18925">MVAVGDSAPDFIATALVDGEGVTLELFREVQSHEATVLYFYPANFVPECTAELCAVRDAGWCEHDTLAVIGLSGDSLFSHAAYTTEYDLPLALVSDFHSSVAEQYDLLADDWEGHSHIPERAAVVIDSDWEVRAVEREGEPLAWASPAPVERVHEHVRDAGIDVARPDVRYE</sequence>
<dbReference type="InterPro" id="IPR000866">
    <property type="entry name" value="AhpC/TSA"/>
</dbReference>
<gene>
    <name evidence="11" type="ORF">SAMN05216226_102220</name>
</gene>
<dbReference type="PANTHER" id="PTHR42801:SF22">
    <property type="entry name" value="PEROXIREDOXIN SLL0755-RELATED"/>
    <property type="match status" value="1"/>
</dbReference>
<comment type="catalytic activity">
    <reaction evidence="9">
        <text>a hydroperoxide + [thioredoxin]-dithiol = an alcohol + [thioredoxin]-disulfide + H2O</text>
        <dbReference type="Rhea" id="RHEA:62620"/>
        <dbReference type="Rhea" id="RHEA-COMP:10698"/>
        <dbReference type="Rhea" id="RHEA-COMP:10700"/>
        <dbReference type="ChEBI" id="CHEBI:15377"/>
        <dbReference type="ChEBI" id="CHEBI:29950"/>
        <dbReference type="ChEBI" id="CHEBI:30879"/>
        <dbReference type="ChEBI" id="CHEBI:35924"/>
        <dbReference type="ChEBI" id="CHEBI:50058"/>
        <dbReference type="EC" id="1.11.1.24"/>
    </reaction>
</comment>
<evidence type="ECO:0000256" key="5">
    <source>
        <dbReference type="ARBA" id="ARBA00023157"/>
    </source>
</evidence>
<evidence type="ECO:0000259" key="10">
    <source>
        <dbReference type="PROSITE" id="PS51352"/>
    </source>
</evidence>
<dbReference type="InterPro" id="IPR013766">
    <property type="entry name" value="Thioredoxin_domain"/>
</dbReference>
<organism evidence="11 12">
    <name type="scientific">Halovenus aranensis</name>
    <dbReference type="NCBI Taxonomy" id="890420"/>
    <lineage>
        <taxon>Archaea</taxon>
        <taxon>Methanobacteriati</taxon>
        <taxon>Methanobacteriota</taxon>
        <taxon>Stenosarchaea group</taxon>
        <taxon>Halobacteria</taxon>
        <taxon>Halobacteriales</taxon>
        <taxon>Haloarculaceae</taxon>
        <taxon>Halovenus</taxon>
    </lineage>
</organism>
<dbReference type="STRING" id="890420.SAMN05216226_102220"/>
<proteinExistence type="inferred from homology"/>
<dbReference type="InterPro" id="IPR050924">
    <property type="entry name" value="Peroxiredoxin_BCP/PrxQ"/>
</dbReference>
<dbReference type="RefSeq" id="WP_092699260.1">
    <property type="nucleotide sequence ID" value="NZ_FNFC01000002.1"/>
</dbReference>
<keyword evidence="12" id="KW-1185">Reference proteome</keyword>
<dbReference type="GO" id="GO:0008379">
    <property type="term" value="F:thioredoxin peroxidase activity"/>
    <property type="evidence" value="ECO:0007669"/>
    <property type="project" value="TreeGrafter"/>
</dbReference>
<evidence type="ECO:0000256" key="4">
    <source>
        <dbReference type="ARBA" id="ARBA00023002"/>
    </source>
</evidence>
<evidence type="ECO:0000256" key="8">
    <source>
        <dbReference type="ARBA" id="ARBA00038489"/>
    </source>
</evidence>
<dbReference type="InterPro" id="IPR036249">
    <property type="entry name" value="Thioredoxin-like_sf"/>
</dbReference>
<keyword evidence="5" id="KW-1015">Disulfide bond</keyword>
<evidence type="ECO:0000256" key="3">
    <source>
        <dbReference type="ARBA" id="ARBA00022862"/>
    </source>
</evidence>
<dbReference type="EMBL" id="FNFC01000002">
    <property type="protein sequence ID" value="SDJ34343.1"/>
    <property type="molecule type" value="Genomic_DNA"/>
</dbReference>
<keyword evidence="6" id="KW-0676">Redox-active center</keyword>
<dbReference type="Pfam" id="PF00578">
    <property type="entry name" value="AhpC-TSA"/>
    <property type="match status" value="1"/>
</dbReference>
<evidence type="ECO:0000256" key="9">
    <source>
        <dbReference type="ARBA" id="ARBA00049091"/>
    </source>
</evidence>
<name>A0A1G8SYQ7_9EURY</name>
<dbReference type="GO" id="GO:0034599">
    <property type="term" value="P:cellular response to oxidative stress"/>
    <property type="evidence" value="ECO:0007669"/>
    <property type="project" value="TreeGrafter"/>
</dbReference>
<comment type="similarity">
    <text evidence="8">Belongs to the peroxiredoxin family. BCP/PrxQ subfamily.</text>
</comment>
<dbReference type="AlphaFoldDB" id="A0A1G8SYQ7"/>
<dbReference type="PANTHER" id="PTHR42801">
    <property type="entry name" value="THIOREDOXIN-DEPENDENT PEROXIDE REDUCTASE"/>
    <property type="match status" value="1"/>
</dbReference>
<feature type="domain" description="Thioredoxin" evidence="10">
    <location>
        <begin position="2"/>
        <end position="159"/>
    </location>
</feature>
<evidence type="ECO:0000313" key="12">
    <source>
        <dbReference type="Proteomes" id="UP000198856"/>
    </source>
</evidence>